<keyword evidence="7" id="KW-0645">Protease</keyword>
<evidence type="ECO:0000313" key="7">
    <source>
        <dbReference type="EMBL" id="GLK79953.1"/>
    </source>
</evidence>
<dbReference type="InterPro" id="IPR050422">
    <property type="entry name" value="X-Pro_aminopeptidase_P"/>
</dbReference>
<dbReference type="GO" id="GO:0046872">
    <property type="term" value="F:metal ion binding"/>
    <property type="evidence" value="ECO:0007669"/>
    <property type="project" value="UniProtKB-KW"/>
</dbReference>
<dbReference type="CDD" id="cd01085">
    <property type="entry name" value="APP"/>
    <property type="match status" value="1"/>
</dbReference>
<sequence length="604" mass="64925">MFEAKFQTFDETADPSQGAPRLAALRARLAAQGLDGFLLPRADEHQNEYLPPSAERVAWLTGFTGSFGFVAVLADRAALFVDGRYTVQARTQVDPAAFTAVNVSDTPPGEWLKRNLKAGARVGYDPLLHTLEGLERLEKAAEHAGAELVAMRENPVDAIWADRPAPPLTPVVAHDPAFAGETAESKLGRIAEELAKARADALLVTDAHALAWAFNIRGGDVAHTPLPLGFALIPAEGRATVFLDGRKLSNAVRAELETLAEVAEPQALDAALERLSGRTVRVDASSAAAAFGRRLETAGAKLQRGPDPIAKLKAVKNAVEIEGARAAQLRDGAALCRFLAWLDAEAPKGTLDEIGTAEALESFRRETGLLKDVSFPSISAAGEHAALPHYRVTRASNARLTPGFYLIDSGAQYEDGTTDVTRTVVIGSATEEMKDRFTRVLKGHVAISTAVFPKGVSGAQIDAFARRPLWEAGLDFDHGVGHGVGSYLSVHEGPQRISKLGTTPLEPGMILSNEPGYYREGHYGIRTETLVLVERRAIPGAEREMYGFETLTLAPIDRRAIAPGLLTVEERGWLDAYHARVLAEIGRLVDAETRAWLQAACAPL</sequence>
<dbReference type="Gene3D" id="3.90.230.10">
    <property type="entry name" value="Creatinase/methionine aminopeptidase superfamily"/>
    <property type="match status" value="1"/>
</dbReference>
<dbReference type="FunFam" id="3.90.230.10:FF:000009">
    <property type="entry name" value="xaa-Pro aminopeptidase 2"/>
    <property type="match status" value="1"/>
</dbReference>
<feature type="domain" description="Peptidase M24 C-terminal" evidence="6">
    <location>
        <begin position="544"/>
        <end position="604"/>
    </location>
</feature>
<name>A0A9W6JPD8_9HYPH</name>
<protein>
    <submittedName>
        <fullName evidence="7">Aminopeptidase</fullName>
    </submittedName>
</protein>
<dbReference type="SUPFAM" id="SSF53092">
    <property type="entry name" value="Creatinase/prolidase N-terminal domain"/>
    <property type="match status" value="2"/>
</dbReference>
<dbReference type="InterPro" id="IPR029149">
    <property type="entry name" value="Creatin/AminoP/Spt16_N"/>
</dbReference>
<dbReference type="InterPro" id="IPR033740">
    <property type="entry name" value="Pept_M24B"/>
</dbReference>
<gene>
    <name evidence="7" type="ORF">GCM10008174_16940</name>
</gene>
<dbReference type="Pfam" id="PF16188">
    <property type="entry name" value="Peptidase_M24_C"/>
    <property type="match status" value="1"/>
</dbReference>
<dbReference type="Pfam" id="PF01321">
    <property type="entry name" value="Creatinase_N"/>
    <property type="match status" value="1"/>
</dbReference>
<evidence type="ECO:0000256" key="1">
    <source>
        <dbReference type="ARBA" id="ARBA00008766"/>
    </source>
</evidence>
<evidence type="ECO:0000259" key="4">
    <source>
        <dbReference type="Pfam" id="PF00557"/>
    </source>
</evidence>
<dbReference type="GO" id="GO:0005737">
    <property type="term" value="C:cytoplasm"/>
    <property type="evidence" value="ECO:0007669"/>
    <property type="project" value="UniProtKB-ARBA"/>
</dbReference>
<evidence type="ECO:0000256" key="2">
    <source>
        <dbReference type="ARBA" id="ARBA00022723"/>
    </source>
</evidence>
<proteinExistence type="inferred from homology"/>
<dbReference type="GO" id="GO:0070006">
    <property type="term" value="F:metalloaminopeptidase activity"/>
    <property type="evidence" value="ECO:0007669"/>
    <property type="project" value="InterPro"/>
</dbReference>
<dbReference type="InterPro" id="IPR036005">
    <property type="entry name" value="Creatinase/aminopeptidase-like"/>
</dbReference>
<dbReference type="EMBL" id="BSFL01000002">
    <property type="protein sequence ID" value="GLK79953.1"/>
    <property type="molecule type" value="Genomic_DNA"/>
</dbReference>
<dbReference type="Pfam" id="PF16189">
    <property type="entry name" value="Creatinase_N_2"/>
    <property type="match status" value="1"/>
</dbReference>
<comment type="caution">
    <text evidence="7">The sequence shown here is derived from an EMBL/GenBank/DDBJ whole genome shotgun (WGS) entry which is preliminary data.</text>
</comment>
<dbReference type="InterPro" id="IPR000994">
    <property type="entry name" value="Pept_M24"/>
</dbReference>
<comment type="similarity">
    <text evidence="1">Belongs to the peptidase M24B family.</text>
</comment>
<evidence type="ECO:0000313" key="8">
    <source>
        <dbReference type="Proteomes" id="UP001143309"/>
    </source>
</evidence>
<dbReference type="Gene3D" id="3.40.350.10">
    <property type="entry name" value="Creatinase/prolidase N-terminal domain"/>
    <property type="match status" value="2"/>
</dbReference>
<feature type="domain" description="Creatinase N-terminal" evidence="5">
    <location>
        <begin position="21"/>
        <end position="149"/>
    </location>
</feature>
<dbReference type="PANTHER" id="PTHR43763:SF6">
    <property type="entry name" value="XAA-PRO AMINOPEPTIDASE 1"/>
    <property type="match status" value="1"/>
</dbReference>
<dbReference type="SUPFAM" id="SSF55920">
    <property type="entry name" value="Creatinase/aminopeptidase"/>
    <property type="match status" value="1"/>
</dbReference>
<keyword evidence="7" id="KW-0031">Aminopeptidase</keyword>
<dbReference type="AlphaFoldDB" id="A0A9W6JPD8"/>
<keyword evidence="3" id="KW-0378">Hydrolase</keyword>
<reference evidence="7" key="2">
    <citation type="submission" date="2023-01" db="EMBL/GenBank/DDBJ databases">
        <authorList>
            <person name="Sun Q."/>
            <person name="Evtushenko L."/>
        </authorList>
    </citation>
    <scope>NUCLEOTIDE SEQUENCE</scope>
    <source>
        <strain evidence="7">VKM B-2748</strain>
    </source>
</reference>
<dbReference type="InterPro" id="IPR032416">
    <property type="entry name" value="Peptidase_M24_C"/>
</dbReference>
<dbReference type="Pfam" id="PF00557">
    <property type="entry name" value="Peptidase_M24"/>
    <property type="match status" value="1"/>
</dbReference>
<feature type="domain" description="Peptidase M24" evidence="4">
    <location>
        <begin position="324"/>
        <end position="534"/>
    </location>
</feature>
<reference evidence="7" key="1">
    <citation type="journal article" date="2014" name="Int. J. Syst. Evol. Microbiol.">
        <title>Complete genome sequence of Corynebacterium casei LMG S-19264T (=DSM 44701T), isolated from a smear-ripened cheese.</title>
        <authorList>
            <consortium name="US DOE Joint Genome Institute (JGI-PGF)"/>
            <person name="Walter F."/>
            <person name="Albersmeier A."/>
            <person name="Kalinowski J."/>
            <person name="Ruckert C."/>
        </authorList>
    </citation>
    <scope>NUCLEOTIDE SEQUENCE</scope>
    <source>
        <strain evidence="7">VKM B-2748</strain>
    </source>
</reference>
<dbReference type="InterPro" id="IPR000587">
    <property type="entry name" value="Creatinase_N"/>
</dbReference>
<keyword evidence="2" id="KW-0479">Metal-binding</keyword>
<dbReference type="RefSeq" id="WP_271200434.1">
    <property type="nucleotide sequence ID" value="NZ_BSFL01000002.1"/>
</dbReference>
<organism evidence="7 8">
    <name type="scientific">Methylopila turkensis</name>
    <dbReference type="NCBI Taxonomy" id="1437816"/>
    <lineage>
        <taxon>Bacteria</taxon>
        <taxon>Pseudomonadati</taxon>
        <taxon>Pseudomonadota</taxon>
        <taxon>Alphaproteobacteria</taxon>
        <taxon>Hyphomicrobiales</taxon>
        <taxon>Methylopilaceae</taxon>
        <taxon>Methylopila</taxon>
    </lineage>
</organism>
<evidence type="ECO:0000256" key="3">
    <source>
        <dbReference type="ARBA" id="ARBA00022801"/>
    </source>
</evidence>
<dbReference type="Proteomes" id="UP001143309">
    <property type="component" value="Unassembled WGS sequence"/>
</dbReference>
<evidence type="ECO:0000259" key="6">
    <source>
        <dbReference type="Pfam" id="PF16188"/>
    </source>
</evidence>
<evidence type="ECO:0000259" key="5">
    <source>
        <dbReference type="Pfam" id="PF01321"/>
    </source>
</evidence>
<accession>A0A9W6JPD8</accession>
<dbReference type="PANTHER" id="PTHR43763">
    <property type="entry name" value="XAA-PRO AMINOPEPTIDASE 1"/>
    <property type="match status" value="1"/>
</dbReference>
<keyword evidence="8" id="KW-1185">Reference proteome</keyword>